<name>A0ABD0L482_9CAEN</name>
<sequence>MGTINGLMQPLNTAIARPKQQKPSRRITTRPPYLFGAPSGPTLNWICCGPDHAQLTSLAGLSDQSEKRSSALSQQGVTASDFQSLLACLNPPMRGRRTLSLLSRGAAAHVSRLVSRFIATRQTLALQFQNMRNDLVYYRYRDSVPSHEFNCRFSRATPAATAADHDLVVTDTNAQYTEIAVLYHVAASAVIWITESQWDFHWRANASEDYHPASSSGTSSGDGINLVSQSISHGTSQCVVVTVNARAGSERAVHITAKMKPVSVAFKFSVN</sequence>
<keyword evidence="2" id="KW-1185">Reference proteome</keyword>
<dbReference type="AlphaFoldDB" id="A0ABD0L482"/>
<protein>
    <submittedName>
        <fullName evidence="1">Uncharacterized protein</fullName>
    </submittedName>
</protein>
<accession>A0ABD0L482</accession>
<comment type="caution">
    <text evidence="1">The sequence shown here is derived from an EMBL/GenBank/DDBJ whole genome shotgun (WGS) entry which is preliminary data.</text>
</comment>
<evidence type="ECO:0000313" key="1">
    <source>
        <dbReference type="EMBL" id="KAK7493945.1"/>
    </source>
</evidence>
<organism evidence="1 2">
    <name type="scientific">Batillaria attramentaria</name>
    <dbReference type="NCBI Taxonomy" id="370345"/>
    <lineage>
        <taxon>Eukaryota</taxon>
        <taxon>Metazoa</taxon>
        <taxon>Spiralia</taxon>
        <taxon>Lophotrochozoa</taxon>
        <taxon>Mollusca</taxon>
        <taxon>Gastropoda</taxon>
        <taxon>Caenogastropoda</taxon>
        <taxon>Sorbeoconcha</taxon>
        <taxon>Cerithioidea</taxon>
        <taxon>Batillariidae</taxon>
        <taxon>Batillaria</taxon>
    </lineage>
</organism>
<reference evidence="1 2" key="1">
    <citation type="journal article" date="2023" name="Sci. Data">
        <title>Genome assembly of the Korean intertidal mud-creeper Batillaria attramentaria.</title>
        <authorList>
            <person name="Patra A.K."/>
            <person name="Ho P.T."/>
            <person name="Jun S."/>
            <person name="Lee S.J."/>
            <person name="Kim Y."/>
            <person name="Won Y.J."/>
        </authorList>
    </citation>
    <scope>NUCLEOTIDE SEQUENCE [LARGE SCALE GENOMIC DNA]</scope>
    <source>
        <strain evidence="1">Wonlab-2016</strain>
    </source>
</reference>
<proteinExistence type="predicted"/>
<gene>
    <name evidence="1" type="ORF">BaRGS_00014827</name>
</gene>
<dbReference type="Proteomes" id="UP001519460">
    <property type="component" value="Unassembled WGS sequence"/>
</dbReference>
<evidence type="ECO:0000313" key="2">
    <source>
        <dbReference type="Proteomes" id="UP001519460"/>
    </source>
</evidence>
<dbReference type="EMBL" id="JACVVK020000088">
    <property type="protein sequence ID" value="KAK7493945.1"/>
    <property type="molecule type" value="Genomic_DNA"/>
</dbReference>